<reference evidence="1" key="2">
    <citation type="submission" date="2017-07" db="EMBL/GenBank/DDBJ databases">
        <title>WGS assembly of Populus trichocarpa.</title>
        <authorList>
            <person name="Tuskan G."/>
            <person name="Difazio S."/>
            <person name="Jansson S."/>
            <person name="Bohlmann J."/>
            <person name="Grigoriev I."/>
            <person name="Hellsten U."/>
            <person name="Putnam N."/>
            <person name="Ralph S."/>
            <person name="Rombauts S."/>
            <person name="Salamov A."/>
            <person name="Schein J."/>
            <person name="Sterck L."/>
            <person name="Aerts A."/>
            <person name="Bhalerao R."/>
            <person name="Bhalerao R."/>
            <person name="Blaudez D."/>
            <person name="Boerjan W."/>
            <person name="Brun A."/>
            <person name="Brunner A."/>
            <person name="Busov V."/>
            <person name="Campbell M."/>
            <person name="Carlson J."/>
            <person name="Chalot M."/>
            <person name="Chapman J."/>
            <person name="Chen G."/>
            <person name="Cooper D."/>
            <person name="Coutinho P."/>
            <person name="Couturier J."/>
            <person name="Covert S."/>
            <person name="Cronk Q."/>
            <person name="Cunningham R."/>
            <person name="Davis J."/>
            <person name="Degroeve S."/>
            <person name="Dejardin A."/>
            <person name="Depamphilis C."/>
            <person name="Detter J."/>
            <person name="Dirks B."/>
            <person name="Dubchak I."/>
            <person name="Duplessis S."/>
            <person name="Ehlting J."/>
            <person name="Ellis B."/>
            <person name="Gendler K."/>
            <person name="Goodstein D."/>
            <person name="Gribskov M."/>
            <person name="Grimwood J."/>
            <person name="Groover A."/>
            <person name="Gunter L."/>
            <person name="Hamberger B."/>
            <person name="Heinze B."/>
            <person name="Helariutta Y."/>
            <person name="Henrissat B."/>
            <person name="Holligan D."/>
            <person name="Holt R."/>
            <person name="Huang W."/>
            <person name="Islam-Faridi N."/>
            <person name="Jones S."/>
            <person name="Jones-Rhoades M."/>
            <person name="Jorgensen R."/>
            <person name="Joshi C."/>
            <person name="Kangasjarvi J."/>
            <person name="Karlsson J."/>
            <person name="Kelleher C."/>
            <person name="Kirkpatrick R."/>
            <person name="Kirst M."/>
            <person name="Kohler A."/>
            <person name="Kalluri U."/>
            <person name="Larimer F."/>
            <person name="Leebens-Mack J."/>
            <person name="Leple J."/>
            <person name="Locascio P."/>
            <person name="Lou Y."/>
            <person name="Lucas S."/>
            <person name="Martin F."/>
            <person name="Montanini B."/>
            <person name="Napoli C."/>
            <person name="Nelson D."/>
            <person name="Nelson C."/>
            <person name="Nieminen K."/>
            <person name="Nilsson O."/>
            <person name="Pereda V."/>
            <person name="Peter G."/>
            <person name="Philippe R."/>
            <person name="Pilate G."/>
            <person name="Poliakov A."/>
            <person name="Razumovskaya J."/>
            <person name="Richardson P."/>
            <person name="Rinaldi C."/>
            <person name="Ritland K."/>
            <person name="Rouze P."/>
            <person name="Ryaboy D."/>
            <person name="Schmutz J."/>
            <person name="Schrader J."/>
            <person name="Segerman B."/>
            <person name="Shin H."/>
            <person name="Siddiqui A."/>
            <person name="Sterky F."/>
            <person name="Terry A."/>
            <person name="Tsai C."/>
            <person name="Uberbacher E."/>
            <person name="Unneberg P."/>
            <person name="Vahala J."/>
            <person name="Wall K."/>
            <person name="Wessler S."/>
            <person name="Yang G."/>
            <person name="Yin T."/>
            <person name="Douglas C."/>
            <person name="Marra M."/>
            <person name="Sandberg G."/>
            <person name="Van De Peer Y."/>
            <person name="Rokhsar D."/>
        </authorList>
    </citation>
    <scope>NUCLEOTIDE SEQUENCE</scope>
    <source>
        <strain evidence="1">Nisqually-1</strain>
    </source>
</reference>
<reference evidence="1" key="1">
    <citation type="journal article" date="2006" name="Science">
        <title>The genome of black cottonwood, Populus trichocarpa (Torr. &amp; Gray).</title>
        <authorList>
            <person name="Tuskan G.A."/>
            <person name="Difazio S."/>
            <person name="Jansson S."/>
            <person name="Bohlmann J."/>
            <person name="Grigoriev I."/>
            <person name="Hellsten U."/>
            <person name="Putnam N."/>
            <person name="Ralph S."/>
            <person name="Rombauts S."/>
            <person name="Salamov A."/>
            <person name="Schein J."/>
            <person name="Sterck L."/>
            <person name="Aerts A."/>
            <person name="Bhalerao R.R."/>
            <person name="Bhalerao R.P."/>
            <person name="Blaudez D."/>
            <person name="Boerjan W."/>
            <person name="Brun A."/>
            <person name="Brunner A."/>
            <person name="Busov V."/>
            <person name="Campbell M."/>
            <person name="Carlson J."/>
            <person name="Chalot M."/>
            <person name="Chapman J."/>
            <person name="Chen G.L."/>
            <person name="Cooper D."/>
            <person name="Coutinho P.M."/>
            <person name="Couturier J."/>
            <person name="Covert S."/>
            <person name="Cronk Q."/>
            <person name="Cunningham R."/>
            <person name="Davis J."/>
            <person name="Degroeve S."/>
            <person name="Dejardin A."/>
            <person name="Depamphilis C."/>
            <person name="Detter J."/>
            <person name="Dirks B."/>
            <person name="Dubchak I."/>
            <person name="Duplessis S."/>
            <person name="Ehlting J."/>
            <person name="Ellis B."/>
            <person name="Gendler K."/>
            <person name="Goodstein D."/>
            <person name="Gribskov M."/>
            <person name="Grimwood J."/>
            <person name="Groover A."/>
            <person name="Gunter L."/>
            <person name="Hamberger B."/>
            <person name="Heinze B."/>
            <person name="Helariutta Y."/>
            <person name="Henrissat B."/>
            <person name="Holligan D."/>
            <person name="Holt R."/>
            <person name="Huang W."/>
            <person name="Islam-Faridi N."/>
            <person name="Jones S."/>
            <person name="Jones-Rhoades M."/>
            <person name="Jorgensen R."/>
            <person name="Joshi C."/>
            <person name="Kangasjarvi J."/>
            <person name="Karlsson J."/>
            <person name="Kelleher C."/>
            <person name="Kirkpatrick R."/>
            <person name="Kirst M."/>
            <person name="Kohler A."/>
            <person name="Kalluri U."/>
            <person name="Larimer F."/>
            <person name="Leebens-Mack J."/>
            <person name="Leple J.C."/>
            <person name="Locascio P."/>
            <person name="Lou Y."/>
            <person name="Lucas S."/>
            <person name="Martin F."/>
            <person name="Montanini B."/>
            <person name="Napoli C."/>
            <person name="Nelson D.R."/>
            <person name="Nelson C."/>
            <person name="Nieminen K."/>
            <person name="Nilsson O."/>
            <person name="Pereda V."/>
            <person name="Peter G."/>
            <person name="Philippe R."/>
            <person name="Pilate G."/>
            <person name="Poliakov A."/>
            <person name="Razumovskaya J."/>
            <person name="Richardson P."/>
            <person name="Rinaldi C."/>
            <person name="Ritland K."/>
            <person name="Rouze P."/>
            <person name="Ryaboy D."/>
            <person name="Schmutz J."/>
            <person name="Schrader J."/>
            <person name="Segerman B."/>
            <person name="Shin H."/>
            <person name="Siddiqui A."/>
            <person name="Sterky F."/>
            <person name="Terry A."/>
            <person name="Tsai C.J."/>
            <person name="Uberbacher E."/>
            <person name="Unneberg P."/>
            <person name="Vahala J."/>
            <person name="Wall K."/>
            <person name="Wessler S."/>
            <person name="Yang G."/>
            <person name="Yin T."/>
            <person name="Douglas C."/>
            <person name="Marra M."/>
            <person name="Sandberg G."/>
            <person name="Van de Peer Y."/>
            <person name="Rokhsar D."/>
        </authorList>
    </citation>
    <scope>NUCLEOTIDE SEQUENCE [LARGE SCALE GENOMIC DNA]</scope>
    <source>
        <strain evidence="1">Nisqually-1</strain>
    </source>
</reference>
<gene>
    <name evidence="1" type="ORF">POPTR_T090150</name>
</gene>
<dbReference type="AlphaFoldDB" id="A0A3N7G9H8"/>
<dbReference type="EMBL" id="KZ624245">
    <property type="protein sequence ID" value="RQO95351.1"/>
    <property type="molecule type" value="Genomic_DNA"/>
</dbReference>
<dbReference type="InParanoid" id="A0A3N7G9H8"/>
<accession>A0A3N7G9H8</accession>
<name>A0A3N7G9H8_POPTR</name>
<protein>
    <submittedName>
        <fullName evidence="1">Uncharacterized protein</fullName>
    </submittedName>
</protein>
<organism evidence="1">
    <name type="scientific">Populus trichocarpa</name>
    <name type="common">Western balsam poplar</name>
    <name type="synonym">Populus balsamifera subsp. trichocarpa</name>
    <dbReference type="NCBI Taxonomy" id="3694"/>
    <lineage>
        <taxon>Eukaryota</taxon>
        <taxon>Viridiplantae</taxon>
        <taxon>Streptophyta</taxon>
        <taxon>Embryophyta</taxon>
        <taxon>Tracheophyta</taxon>
        <taxon>Spermatophyta</taxon>
        <taxon>Magnoliopsida</taxon>
        <taxon>eudicotyledons</taxon>
        <taxon>Gunneridae</taxon>
        <taxon>Pentapetalae</taxon>
        <taxon>rosids</taxon>
        <taxon>fabids</taxon>
        <taxon>Malpighiales</taxon>
        <taxon>Salicaceae</taxon>
        <taxon>Saliceae</taxon>
        <taxon>Populus</taxon>
    </lineage>
</organism>
<proteinExistence type="predicted"/>
<sequence length="77" mass="9524">MTLNYNYMQFQMAIEMLQVEGWDSWEHKGKQSVRFYVLDELSTPMFLLCMKRPKLTRLMHRLFLDWSLFKIFVNREL</sequence>
<evidence type="ECO:0000313" key="1">
    <source>
        <dbReference type="EMBL" id="RQO95351.1"/>
    </source>
</evidence>